<keyword evidence="6" id="KW-1185">Reference proteome</keyword>
<keyword evidence="3" id="KW-0067">ATP-binding</keyword>
<dbReference type="EMBL" id="CADCXY010000001">
    <property type="protein sequence ID" value="CAB0150222.1"/>
    <property type="molecule type" value="Genomic_DNA"/>
</dbReference>
<accession>A0A6S6WLT9</accession>
<evidence type="ECO:0000256" key="2">
    <source>
        <dbReference type="ARBA" id="ARBA00022801"/>
    </source>
</evidence>
<proteinExistence type="predicted"/>
<dbReference type="GO" id="GO:0016787">
    <property type="term" value="F:hydrolase activity"/>
    <property type="evidence" value="ECO:0007669"/>
    <property type="project" value="UniProtKB-KW"/>
</dbReference>
<dbReference type="Gene3D" id="2.40.100.10">
    <property type="entry name" value="Cyclophilin-like"/>
    <property type="match status" value="1"/>
</dbReference>
<dbReference type="NCBIfam" id="TIGR00370">
    <property type="entry name" value="5-oxoprolinase subunit PxpB"/>
    <property type="match status" value="1"/>
</dbReference>
<dbReference type="SUPFAM" id="SSF160467">
    <property type="entry name" value="PH0987 N-terminal domain-like"/>
    <property type="match status" value="1"/>
</dbReference>
<dbReference type="Gene3D" id="3.30.1360.40">
    <property type="match status" value="1"/>
</dbReference>
<evidence type="ECO:0000256" key="3">
    <source>
        <dbReference type="ARBA" id="ARBA00022840"/>
    </source>
</evidence>
<feature type="domain" description="Carboxyltransferase" evidence="4">
    <location>
        <begin position="4"/>
        <end position="199"/>
    </location>
</feature>
<dbReference type="InterPro" id="IPR029000">
    <property type="entry name" value="Cyclophilin-like_dom_sf"/>
</dbReference>
<dbReference type="SMART" id="SM00796">
    <property type="entry name" value="AHS1"/>
    <property type="match status" value="1"/>
</dbReference>
<protein>
    <submittedName>
        <fullName evidence="5">Kinase A inhibitor</fullName>
    </submittedName>
</protein>
<evidence type="ECO:0000256" key="1">
    <source>
        <dbReference type="ARBA" id="ARBA00022741"/>
    </source>
</evidence>
<evidence type="ECO:0000313" key="6">
    <source>
        <dbReference type="Proteomes" id="UP000481517"/>
    </source>
</evidence>
<dbReference type="Proteomes" id="UP000481517">
    <property type="component" value="Unassembled WGS sequence"/>
</dbReference>
<dbReference type="AlphaFoldDB" id="A0A6S6WLT9"/>
<dbReference type="PANTHER" id="PTHR34698:SF2">
    <property type="entry name" value="5-OXOPROLINASE SUBUNIT B"/>
    <property type="match status" value="1"/>
</dbReference>
<dbReference type="InterPro" id="IPR003833">
    <property type="entry name" value="CT_C_D"/>
</dbReference>
<organism evidence="5 6">
    <name type="scientific">Pseudidiomarina piscicola</name>
    <dbReference type="NCBI Taxonomy" id="2614830"/>
    <lineage>
        <taxon>Bacteria</taxon>
        <taxon>Pseudomonadati</taxon>
        <taxon>Pseudomonadota</taxon>
        <taxon>Gammaproteobacteria</taxon>
        <taxon>Alteromonadales</taxon>
        <taxon>Idiomarinaceae</taxon>
        <taxon>Pseudidiomarina</taxon>
    </lineage>
</organism>
<evidence type="ECO:0000313" key="5">
    <source>
        <dbReference type="EMBL" id="CAB0150222.1"/>
    </source>
</evidence>
<keyword evidence="2" id="KW-0378">Hydrolase</keyword>
<evidence type="ECO:0000259" key="4">
    <source>
        <dbReference type="SMART" id="SM00796"/>
    </source>
</evidence>
<gene>
    <name evidence="5" type="primary">kipI</name>
    <name evidence="5" type="ORF">PSI9734_00782</name>
</gene>
<sequence length="227" mass="25585">MMRWDFLTAAADALMVQFEEEIDLEINAKVHRLAYLLNHNDYDWVVEVVTSYRSLLLYYDVLECNEAQVKQALRPLVEEVLAAEDKTQSDVCQHQIDVCYDAELGIDLETVAATLGMSTDEVVRLHTDRLYHVYTLGFAPGFAYMGDVDEKLRVARHDTPRQKVVQGSVAIAGQQTALYPQTSPGGWQVIGRAVTWPRLTPGDKVQFNAISRAEFAEQCKAHGVNHD</sequence>
<reference evidence="5 6" key="1">
    <citation type="submission" date="2020-02" db="EMBL/GenBank/DDBJ databases">
        <authorList>
            <person name="Rodrigo-Torres L."/>
            <person name="Arahal R. D."/>
            <person name="Lucena T."/>
        </authorList>
    </citation>
    <scope>NUCLEOTIDE SEQUENCE [LARGE SCALE GENOMIC DNA]</scope>
    <source>
        <strain evidence="5 6">CECT 9734</strain>
    </source>
</reference>
<name>A0A6S6WLT9_9GAMM</name>
<dbReference type="InterPro" id="IPR010016">
    <property type="entry name" value="PxpB"/>
</dbReference>
<keyword evidence="1" id="KW-0547">Nucleotide-binding</keyword>
<dbReference type="SUPFAM" id="SSF50891">
    <property type="entry name" value="Cyclophilin-like"/>
    <property type="match status" value="1"/>
</dbReference>
<dbReference type="PANTHER" id="PTHR34698">
    <property type="entry name" value="5-OXOPROLINASE SUBUNIT B"/>
    <property type="match status" value="1"/>
</dbReference>
<dbReference type="GO" id="GO:0005524">
    <property type="term" value="F:ATP binding"/>
    <property type="evidence" value="ECO:0007669"/>
    <property type="project" value="UniProtKB-KW"/>
</dbReference>
<dbReference type="Pfam" id="PF02682">
    <property type="entry name" value="CT_C_D"/>
    <property type="match status" value="1"/>
</dbReference>
<dbReference type="RefSeq" id="WP_173919781.1">
    <property type="nucleotide sequence ID" value="NZ_CADCXY010000001.1"/>
</dbReference>